<organism evidence="1 2">
    <name type="scientific">Prauserella oleivorans</name>
    <dbReference type="NCBI Taxonomy" id="1478153"/>
    <lineage>
        <taxon>Bacteria</taxon>
        <taxon>Bacillati</taxon>
        <taxon>Actinomycetota</taxon>
        <taxon>Actinomycetes</taxon>
        <taxon>Pseudonocardiales</taxon>
        <taxon>Pseudonocardiaceae</taxon>
        <taxon>Prauserella</taxon>
    </lineage>
</organism>
<accession>A0ABW5WLD8</accession>
<gene>
    <name evidence="1" type="ORF">ACFS2C_28105</name>
</gene>
<keyword evidence="2" id="KW-1185">Reference proteome</keyword>
<comment type="caution">
    <text evidence="1">The sequence shown here is derived from an EMBL/GenBank/DDBJ whole genome shotgun (WGS) entry which is preliminary data.</text>
</comment>
<dbReference type="Proteomes" id="UP001597478">
    <property type="component" value="Unassembled WGS sequence"/>
</dbReference>
<reference evidence="2" key="1">
    <citation type="journal article" date="2019" name="Int. J. Syst. Evol. Microbiol.">
        <title>The Global Catalogue of Microorganisms (GCM) 10K type strain sequencing project: providing services to taxonomists for standard genome sequencing and annotation.</title>
        <authorList>
            <consortium name="The Broad Institute Genomics Platform"/>
            <consortium name="The Broad Institute Genome Sequencing Center for Infectious Disease"/>
            <person name="Wu L."/>
            <person name="Ma J."/>
        </authorList>
    </citation>
    <scope>NUCLEOTIDE SEQUENCE [LARGE SCALE GENOMIC DNA]</scope>
    <source>
        <strain evidence="2">IBRC-M 10906</strain>
    </source>
</reference>
<evidence type="ECO:0000313" key="1">
    <source>
        <dbReference type="EMBL" id="MFD2803261.1"/>
    </source>
</evidence>
<sequence length="89" mass="9921">MITQLPVFDRIVIQPSEAPASELPEPEPTVADLLVIETGDDDTVETRIEAALRLAAHEQTHRELMALRRHHAIAAEPDEESTTEWRTAA</sequence>
<evidence type="ECO:0000313" key="2">
    <source>
        <dbReference type="Proteomes" id="UP001597478"/>
    </source>
</evidence>
<dbReference type="EMBL" id="JBHUOF010000051">
    <property type="protein sequence ID" value="MFD2803261.1"/>
    <property type="molecule type" value="Genomic_DNA"/>
</dbReference>
<name>A0ABW5WLD8_9PSEU</name>
<protein>
    <submittedName>
        <fullName evidence="1">Uncharacterized protein</fullName>
    </submittedName>
</protein>
<proteinExistence type="predicted"/>
<dbReference type="RefSeq" id="WP_377385346.1">
    <property type="nucleotide sequence ID" value="NZ_JBHSAN010000005.1"/>
</dbReference>